<evidence type="ECO:0000313" key="3">
    <source>
        <dbReference type="EMBL" id="KAF5384236.1"/>
    </source>
</evidence>
<protein>
    <recommendedName>
        <fullName evidence="2">HNH nuclease domain-containing protein</fullName>
    </recommendedName>
</protein>
<dbReference type="Pfam" id="PF13391">
    <property type="entry name" value="HNH_2"/>
    <property type="match status" value="1"/>
</dbReference>
<feature type="region of interest" description="Disordered" evidence="1">
    <location>
        <begin position="106"/>
        <end position="132"/>
    </location>
</feature>
<feature type="domain" description="HNH nuclease" evidence="2">
    <location>
        <begin position="162"/>
        <end position="244"/>
    </location>
</feature>
<evidence type="ECO:0000256" key="1">
    <source>
        <dbReference type="SAM" id="MobiDB-lite"/>
    </source>
</evidence>
<dbReference type="EMBL" id="JAACJP010000005">
    <property type="protein sequence ID" value="KAF5384236.1"/>
    <property type="molecule type" value="Genomic_DNA"/>
</dbReference>
<name>A0A8H5HJG9_9AGAR</name>
<dbReference type="InterPro" id="IPR003615">
    <property type="entry name" value="HNH_nuc"/>
</dbReference>
<reference evidence="3 4" key="1">
    <citation type="journal article" date="2020" name="ISME J.">
        <title>Uncovering the hidden diversity of litter-decomposition mechanisms in mushroom-forming fungi.</title>
        <authorList>
            <person name="Floudas D."/>
            <person name="Bentzer J."/>
            <person name="Ahren D."/>
            <person name="Johansson T."/>
            <person name="Persson P."/>
            <person name="Tunlid A."/>
        </authorList>
    </citation>
    <scope>NUCLEOTIDE SEQUENCE [LARGE SCALE GENOMIC DNA]</scope>
    <source>
        <strain evidence="3 4">CBS 661.87</strain>
    </source>
</reference>
<gene>
    <name evidence="3" type="ORF">D9615_003478</name>
</gene>
<dbReference type="Proteomes" id="UP000565441">
    <property type="component" value="Unassembled WGS sequence"/>
</dbReference>
<dbReference type="AlphaFoldDB" id="A0A8H5HJG9"/>
<dbReference type="OrthoDB" id="3244235at2759"/>
<accession>A0A8H5HJG9</accession>
<evidence type="ECO:0000313" key="4">
    <source>
        <dbReference type="Proteomes" id="UP000565441"/>
    </source>
</evidence>
<feature type="compositionally biased region" description="Basic and acidic residues" evidence="1">
    <location>
        <begin position="117"/>
        <end position="132"/>
    </location>
</feature>
<proteinExistence type="predicted"/>
<organism evidence="3 4">
    <name type="scientific">Tricholomella constricta</name>
    <dbReference type="NCBI Taxonomy" id="117010"/>
    <lineage>
        <taxon>Eukaryota</taxon>
        <taxon>Fungi</taxon>
        <taxon>Dikarya</taxon>
        <taxon>Basidiomycota</taxon>
        <taxon>Agaricomycotina</taxon>
        <taxon>Agaricomycetes</taxon>
        <taxon>Agaricomycetidae</taxon>
        <taxon>Agaricales</taxon>
        <taxon>Tricholomatineae</taxon>
        <taxon>Lyophyllaceae</taxon>
        <taxon>Tricholomella</taxon>
    </lineage>
</organism>
<comment type="caution">
    <text evidence="3">The sequence shown here is derived from an EMBL/GenBank/DDBJ whole genome shotgun (WGS) entry which is preliminary data.</text>
</comment>
<keyword evidence="4" id="KW-1185">Reference proteome</keyword>
<evidence type="ECO:0000259" key="2">
    <source>
        <dbReference type="Pfam" id="PF13391"/>
    </source>
</evidence>
<sequence length="314" mass="35106">MKGALAPVPQLELQPSVDIKVYTDPSYVPVVLGTSLEGTRSAQHFLGLLKMIIHPDDFHLKSLKEGHIVSTEGTIGPGDYVIAGPSNDYNAKQAFSFRKELEMVQGTVSPDKRHKRSSVDKAEGAHSQRDYPTDISGFKSRLMARDRGCVVCLALNLGVKAKYLFEVDSARFIGAHIFPLEFYALWDKKGYSGIVVDPYSIPGAFESSTSFLMTDTRRMNSIDNGLLLCLEHHSDFDNCLFSIHPDTHIITSFHSRTGSLEGVEVSQPWTNTMDKTQFPPPHKTLLYDHFRASVGRWMMAASEEYEEEDSLDDQ</sequence>